<gene>
    <name evidence="1" type="ORF">SPAR_36596</name>
</gene>
<proteinExistence type="predicted"/>
<keyword evidence="2" id="KW-1185">Reference proteome</keyword>
<evidence type="ECO:0000313" key="1">
    <source>
        <dbReference type="EMBL" id="OMI34421.1"/>
    </source>
</evidence>
<reference evidence="1 2" key="1">
    <citation type="submission" date="2013-05" db="EMBL/GenBank/DDBJ databases">
        <title>Genome sequence of Streptomyces sparsogenes DSM 40356.</title>
        <authorList>
            <person name="Coyne S."/>
            <person name="Seebeck F.P."/>
        </authorList>
    </citation>
    <scope>NUCLEOTIDE SEQUENCE [LARGE SCALE GENOMIC DNA]</scope>
    <source>
        <strain evidence="1 2">DSM 40356</strain>
    </source>
</reference>
<dbReference type="Pfam" id="PF21848">
    <property type="entry name" value="DUF6907"/>
    <property type="match status" value="1"/>
</dbReference>
<organism evidence="1 2">
    <name type="scientific">Streptomyces sparsogenes DSM 40356</name>
    <dbReference type="NCBI Taxonomy" id="1331668"/>
    <lineage>
        <taxon>Bacteria</taxon>
        <taxon>Bacillati</taxon>
        <taxon>Actinomycetota</taxon>
        <taxon>Actinomycetes</taxon>
        <taxon>Kitasatosporales</taxon>
        <taxon>Streptomycetaceae</taxon>
        <taxon>Streptomyces</taxon>
    </lineage>
</organism>
<accession>A0A1R1S7V7</accession>
<dbReference type="Proteomes" id="UP000186168">
    <property type="component" value="Unassembled WGS sequence"/>
</dbReference>
<name>A0A1R1S7V7_9ACTN</name>
<dbReference type="AlphaFoldDB" id="A0A1R1S7V7"/>
<dbReference type="EMBL" id="ASQP01000469">
    <property type="protein sequence ID" value="OMI34421.1"/>
    <property type="molecule type" value="Genomic_DNA"/>
</dbReference>
<protein>
    <submittedName>
        <fullName evidence="1">Uncharacterized protein</fullName>
    </submittedName>
</protein>
<sequence>MDHSAQDLAFLEDLSHAGEAVTLPVRQFDGSVEKVLAAQVVQWPFARESEPYLSVDADGSGECNQYAEPAALAFADQLVAHAERIRCEVGKLGGARA</sequence>
<dbReference type="InterPro" id="IPR054202">
    <property type="entry name" value="DUF6907"/>
</dbReference>
<comment type="caution">
    <text evidence="1">The sequence shown here is derived from an EMBL/GenBank/DDBJ whole genome shotgun (WGS) entry which is preliminary data.</text>
</comment>
<evidence type="ECO:0000313" key="2">
    <source>
        <dbReference type="Proteomes" id="UP000186168"/>
    </source>
</evidence>